<keyword evidence="3" id="KW-1185">Reference proteome</keyword>
<evidence type="ECO:0000313" key="2">
    <source>
        <dbReference type="EMBL" id="KNZ44770.1"/>
    </source>
</evidence>
<dbReference type="Proteomes" id="UP000037035">
    <property type="component" value="Unassembled WGS sequence"/>
</dbReference>
<dbReference type="Pfam" id="PF20515">
    <property type="entry name" value="2OG-FeII_Oxy_6"/>
    <property type="match status" value="1"/>
</dbReference>
<proteinExistence type="predicted"/>
<gene>
    <name evidence="2" type="ORF">VP01_8849g1</name>
</gene>
<dbReference type="VEuPathDB" id="FungiDB:VP01_8849g1"/>
<evidence type="ECO:0000313" key="3">
    <source>
        <dbReference type="Proteomes" id="UP000037035"/>
    </source>
</evidence>
<dbReference type="EMBL" id="LAVV01014436">
    <property type="protein sequence ID" value="KNZ44770.1"/>
    <property type="molecule type" value="Genomic_DNA"/>
</dbReference>
<protein>
    <recommendedName>
        <fullName evidence="1">Tet-like 2OG-Fe(II) oxygenase domain-containing protein</fullName>
    </recommendedName>
</protein>
<organism evidence="2 3">
    <name type="scientific">Puccinia sorghi</name>
    <dbReference type="NCBI Taxonomy" id="27349"/>
    <lineage>
        <taxon>Eukaryota</taxon>
        <taxon>Fungi</taxon>
        <taxon>Dikarya</taxon>
        <taxon>Basidiomycota</taxon>
        <taxon>Pucciniomycotina</taxon>
        <taxon>Pucciniomycetes</taxon>
        <taxon>Pucciniales</taxon>
        <taxon>Pucciniaceae</taxon>
        <taxon>Puccinia</taxon>
    </lineage>
</organism>
<comment type="caution">
    <text evidence="2">The sequence shown here is derived from an EMBL/GenBank/DDBJ whole genome shotgun (WGS) entry which is preliminary data.</text>
</comment>
<dbReference type="AlphaFoldDB" id="A0A0L6UAF6"/>
<reference evidence="2 3" key="1">
    <citation type="submission" date="2015-08" db="EMBL/GenBank/DDBJ databases">
        <title>Next Generation Sequencing and Analysis of the Genome of Puccinia sorghi L Schw, the Causal Agent of Maize Common Rust.</title>
        <authorList>
            <person name="Rochi L."/>
            <person name="Burguener G."/>
            <person name="Darino M."/>
            <person name="Turjanski A."/>
            <person name="Kreff E."/>
            <person name="Dieguez M.J."/>
            <person name="Sacco F."/>
        </authorList>
    </citation>
    <scope>NUCLEOTIDE SEQUENCE [LARGE SCALE GENOMIC DNA]</scope>
    <source>
        <strain evidence="2 3">RO10H11247</strain>
    </source>
</reference>
<evidence type="ECO:0000259" key="1">
    <source>
        <dbReference type="Pfam" id="PF20515"/>
    </source>
</evidence>
<dbReference type="OrthoDB" id="2496844at2759"/>
<dbReference type="InterPro" id="IPR046798">
    <property type="entry name" value="2OG-FeII_Oxy_6"/>
</dbReference>
<name>A0A0L6UAF6_9BASI</name>
<dbReference type="STRING" id="27349.A0A0L6UAF6"/>
<accession>A0A0L6UAF6</accession>
<sequence length="124" mass="14725">MTSVVINLGRKHQWFYLVSGPLFDEVKKQHNALKAPGLEPKFQEDPDDFTFHLSFTISNFAKKNPQRQWCLTLHTCHMDPNQTEPVKLFEENFEYSIFRIQWHRGVCLESHCIFSHNSSFQYSF</sequence>
<feature type="domain" description="Tet-like 2OG-Fe(II) oxygenase" evidence="1">
    <location>
        <begin position="13"/>
        <end position="62"/>
    </location>
</feature>